<reference evidence="1" key="1">
    <citation type="submission" date="2014-11" db="EMBL/GenBank/DDBJ databases">
        <authorList>
            <person name="Amaro Gonzalez C."/>
        </authorList>
    </citation>
    <scope>NUCLEOTIDE SEQUENCE</scope>
</reference>
<accession>A0A0E9PUV7</accession>
<reference evidence="1" key="2">
    <citation type="journal article" date="2015" name="Fish Shellfish Immunol.">
        <title>Early steps in the European eel (Anguilla anguilla)-Vibrio vulnificus interaction in the gills: Role of the RtxA13 toxin.</title>
        <authorList>
            <person name="Callol A."/>
            <person name="Pajuelo D."/>
            <person name="Ebbesson L."/>
            <person name="Teles M."/>
            <person name="MacKenzie S."/>
            <person name="Amaro C."/>
        </authorList>
    </citation>
    <scope>NUCLEOTIDE SEQUENCE</scope>
</reference>
<organism evidence="1">
    <name type="scientific">Anguilla anguilla</name>
    <name type="common">European freshwater eel</name>
    <name type="synonym">Muraena anguilla</name>
    <dbReference type="NCBI Taxonomy" id="7936"/>
    <lineage>
        <taxon>Eukaryota</taxon>
        <taxon>Metazoa</taxon>
        <taxon>Chordata</taxon>
        <taxon>Craniata</taxon>
        <taxon>Vertebrata</taxon>
        <taxon>Euteleostomi</taxon>
        <taxon>Actinopterygii</taxon>
        <taxon>Neopterygii</taxon>
        <taxon>Teleostei</taxon>
        <taxon>Anguilliformes</taxon>
        <taxon>Anguillidae</taxon>
        <taxon>Anguilla</taxon>
    </lineage>
</organism>
<protein>
    <submittedName>
        <fullName evidence="1">Uncharacterized protein</fullName>
    </submittedName>
</protein>
<evidence type="ECO:0000313" key="1">
    <source>
        <dbReference type="EMBL" id="JAH08072.1"/>
    </source>
</evidence>
<dbReference type="AlphaFoldDB" id="A0A0E9PUV7"/>
<dbReference type="EMBL" id="GBXM01100505">
    <property type="protein sequence ID" value="JAH08072.1"/>
    <property type="molecule type" value="Transcribed_RNA"/>
</dbReference>
<sequence length="22" mass="2432">MTHILLIHKVGLSTIVKEVRGS</sequence>
<proteinExistence type="predicted"/>
<name>A0A0E9PUV7_ANGAN</name>